<evidence type="ECO:0000313" key="1">
    <source>
        <dbReference type="EMBL" id="KAJ7545222.1"/>
    </source>
</evidence>
<evidence type="ECO:0000313" key="2">
    <source>
        <dbReference type="Proteomes" id="UP001162992"/>
    </source>
</evidence>
<name>A0ACC2CU96_DIPCM</name>
<accession>A0ACC2CU96</accession>
<organism evidence="1 2">
    <name type="scientific">Diphasiastrum complanatum</name>
    <name type="common">Issler's clubmoss</name>
    <name type="synonym">Lycopodium complanatum</name>
    <dbReference type="NCBI Taxonomy" id="34168"/>
    <lineage>
        <taxon>Eukaryota</taxon>
        <taxon>Viridiplantae</taxon>
        <taxon>Streptophyta</taxon>
        <taxon>Embryophyta</taxon>
        <taxon>Tracheophyta</taxon>
        <taxon>Lycopodiopsida</taxon>
        <taxon>Lycopodiales</taxon>
        <taxon>Lycopodiaceae</taxon>
        <taxon>Lycopodioideae</taxon>
        <taxon>Diphasiastrum</taxon>
    </lineage>
</organism>
<proteinExistence type="predicted"/>
<keyword evidence="2" id="KW-1185">Reference proteome</keyword>
<dbReference type="EMBL" id="CM055100">
    <property type="protein sequence ID" value="KAJ7545222.1"/>
    <property type="molecule type" value="Genomic_DNA"/>
</dbReference>
<sequence length="331" mass="37061">MASGAGDEIRVMWVAPDGSREYTSVQDAIDTVPLCNTQRTVIHIAPGVYRQPIYVPKTKNLITLQGERAECTILVWANTATCIEHHQASRVIGTGTFGCGTVIVEGEDFIAEEITFENASPKGSGQAVAIRVTADRCAFYGCRIIGWQDTAYLHYGRHYFRDCYIEGSVDFIFGNATVLLEYCRIHCKSNGFITAQQRRSAMESTGYVFLRCIITGIESSSPYMYLGRPWAPYARVIFAYTWMDKCIMPVGWNNWNNPENEKTAGFFEYRCSGPGSVLSKRVLWVCRLGDAEAEPFLSTCFIDPQQSWLTSSDVNRAPYLPIPLSSLPKKL</sequence>
<gene>
    <name evidence="1" type="ORF">O6H91_09G111000</name>
</gene>
<comment type="caution">
    <text evidence="1">The sequence shown here is derived from an EMBL/GenBank/DDBJ whole genome shotgun (WGS) entry which is preliminary data.</text>
</comment>
<protein>
    <submittedName>
        <fullName evidence="1">Uncharacterized protein</fullName>
    </submittedName>
</protein>
<dbReference type="Proteomes" id="UP001162992">
    <property type="component" value="Chromosome 9"/>
</dbReference>
<reference evidence="2" key="1">
    <citation type="journal article" date="2024" name="Proc. Natl. Acad. Sci. U.S.A.">
        <title>Extraordinary preservation of gene collinearity over three hundred million years revealed in homosporous lycophytes.</title>
        <authorList>
            <person name="Li C."/>
            <person name="Wickell D."/>
            <person name="Kuo L.Y."/>
            <person name="Chen X."/>
            <person name="Nie B."/>
            <person name="Liao X."/>
            <person name="Peng D."/>
            <person name="Ji J."/>
            <person name="Jenkins J."/>
            <person name="Williams M."/>
            <person name="Shu S."/>
            <person name="Plott C."/>
            <person name="Barry K."/>
            <person name="Rajasekar S."/>
            <person name="Grimwood J."/>
            <person name="Han X."/>
            <person name="Sun S."/>
            <person name="Hou Z."/>
            <person name="He W."/>
            <person name="Dai G."/>
            <person name="Sun C."/>
            <person name="Schmutz J."/>
            <person name="Leebens-Mack J.H."/>
            <person name="Li F.W."/>
            <person name="Wang L."/>
        </authorList>
    </citation>
    <scope>NUCLEOTIDE SEQUENCE [LARGE SCALE GENOMIC DNA]</scope>
    <source>
        <strain evidence="2">cv. PW_Plant_1</strain>
    </source>
</reference>